<evidence type="ECO:0000313" key="10">
    <source>
        <dbReference type="EMBL" id="KAJ8913503.1"/>
    </source>
</evidence>
<sequence>MRKCSVFLLLSSLLIHKSAGLKCYTCSTTEDDADTTCESDPASVTGGVTDCDKKYCIIVRLDYKDPRGKLQSILRSCVDKPTYLNEVLEDETHRAYYRSCRSDLCNSGTGRADSSNNDNGSLGDKSTIYVPGIGENGAVFIAASVTTTALAFIFGHYLR</sequence>
<keyword evidence="4 9" id="KW-0732">Signal</keyword>
<evidence type="ECO:0000256" key="1">
    <source>
        <dbReference type="ARBA" id="ARBA00004589"/>
    </source>
</evidence>
<gene>
    <name evidence="10" type="ORF">NQ315_017053</name>
</gene>
<keyword evidence="5 8" id="KW-1133">Transmembrane helix</keyword>
<feature type="chain" id="PRO_5043933736" evidence="9">
    <location>
        <begin position="21"/>
        <end position="159"/>
    </location>
</feature>
<keyword evidence="3 8" id="KW-0812">Transmembrane</keyword>
<keyword evidence="2" id="KW-0325">Glycoprotein</keyword>
<dbReference type="GO" id="GO:0098552">
    <property type="term" value="C:side of membrane"/>
    <property type="evidence" value="ECO:0007669"/>
    <property type="project" value="UniProtKB-KW"/>
</dbReference>
<accession>A0AAV8VH30</accession>
<feature type="transmembrane region" description="Helical" evidence="8">
    <location>
        <begin position="137"/>
        <end position="158"/>
    </location>
</feature>
<evidence type="ECO:0000256" key="7">
    <source>
        <dbReference type="ARBA" id="ARBA00023288"/>
    </source>
</evidence>
<evidence type="ECO:0000256" key="5">
    <source>
        <dbReference type="ARBA" id="ARBA00022989"/>
    </source>
</evidence>
<dbReference type="PANTHER" id="PTHR33562">
    <property type="entry name" value="ATILLA, ISOFORM B-RELATED-RELATED"/>
    <property type="match status" value="1"/>
</dbReference>
<dbReference type="AlphaFoldDB" id="A0AAV8VH30"/>
<reference evidence="10 11" key="1">
    <citation type="journal article" date="2023" name="Insect Mol. Biol.">
        <title>Genome sequencing provides insights into the evolution of gene families encoding plant cell wall-degrading enzymes in longhorned beetles.</title>
        <authorList>
            <person name="Shin N.R."/>
            <person name="Okamura Y."/>
            <person name="Kirsch R."/>
            <person name="Pauchet Y."/>
        </authorList>
    </citation>
    <scope>NUCLEOTIDE SEQUENCE [LARGE SCALE GENOMIC DNA]</scope>
    <source>
        <strain evidence="10">EAD_L_NR</strain>
    </source>
</reference>
<proteinExistence type="predicted"/>
<dbReference type="EMBL" id="JANEYG010000092">
    <property type="protein sequence ID" value="KAJ8913503.1"/>
    <property type="molecule type" value="Genomic_DNA"/>
</dbReference>
<keyword evidence="11" id="KW-1185">Reference proteome</keyword>
<dbReference type="Proteomes" id="UP001159042">
    <property type="component" value="Unassembled WGS sequence"/>
</dbReference>
<comment type="subcellular location">
    <subcellularLocation>
        <location evidence="1">Membrane</location>
        <topology evidence="1">Lipid-anchor</topology>
        <topology evidence="1">GPI-anchor</topology>
    </subcellularLocation>
</comment>
<evidence type="ECO:0000256" key="8">
    <source>
        <dbReference type="SAM" id="Phobius"/>
    </source>
</evidence>
<keyword evidence="2" id="KW-0336">GPI-anchor</keyword>
<evidence type="ECO:0000256" key="4">
    <source>
        <dbReference type="ARBA" id="ARBA00022729"/>
    </source>
</evidence>
<keyword evidence="6 8" id="KW-0472">Membrane</keyword>
<organism evidence="10 11">
    <name type="scientific">Exocentrus adspersus</name>
    <dbReference type="NCBI Taxonomy" id="1586481"/>
    <lineage>
        <taxon>Eukaryota</taxon>
        <taxon>Metazoa</taxon>
        <taxon>Ecdysozoa</taxon>
        <taxon>Arthropoda</taxon>
        <taxon>Hexapoda</taxon>
        <taxon>Insecta</taxon>
        <taxon>Pterygota</taxon>
        <taxon>Neoptera</taxon>
        <taxon>Endopterygota</taxon>
        <taxon>Coleoptera</taxon>
        <taxon>Polyphaga</taxon>
        <taxon>Cucujiformia</taxon>
        <taxon>Chrysomeloidea</taxon>
        <taxon>Cerambycidae</taxon>
        <taxon>Lamiinae</taxon>
        <taxon>Acanthocinini</taxon>
        <taxon>Exocentrus</taxon>
    </lineage>
</organism>
<feature type="signal peptide" evidence="9">
    <location>
        <begin position="1"/>
        <end position="20"/>
    </location>
</feature>
<protein>
    <submittedName>
        <fullName evidence="10">Uncharacterized protein</fullName>
    </submittedName>
</protein>
<name>A0AAV8VH30_9CUCU</name>
<evidence type="ECO:0000256" key="3">
    <source>
        <dbReference type="ARBA" id="ARBA00022692"/>
    </source>
</evidence>
<comment type="caution">
    <text evidence="10">The sequence shown here is derived from an EMBL/GenBank/DDBJ whole genome shotgun (WGS) entry which is preliminary data.</text>
</comment>
<evidence type="ECO:0000256" key="9">
    <source>
        <dbReference type="SAM" id="SignalP"/>
    </source>
</evidence>
<evidence type="ECO:0000256" key="2">
    <source>
        <dbReference type="ARBA" id="ARBA00022622"/>
    </source>
</evidence>
<evidence type="ECO:0000313" key="11">
    <source>
        <dbReference type="Proteomes" id="UP001159042"/>
    </source>
</evidence>
<dbReference type="InterPro" id="IPR050975">
    <property type="entry name" value="Sleep_regulator"/>
</dbReference>
<evidence type="ECO:0000256" key="6">
    <source>
        <dbReference type="ARBA" id="ARBA00023136"/>
    </source>
</evidence>
<keyword evidence="7" id="KW-0449">Lipoprotein</keyword>